<gene>
    <name evidence="1" type="ORF">ACFFR3_32220</name>
</gene>
<evidence type="ECO:0000313" key="2">
    <source>
        <dbReference type="Proteomes" id="UP001589568"/>
    </source>
</evidence>
<comment type="caution">
    <text evidence="1">The sequence shown here is derived from an EMBL/GenBank/DDBJ whole genome shotgun (WGS) entry which is preliminary data.</text>
</comment>
<accession>A0ABV5NV48</accession>
<sequence length="48" mass="5224">MSTSRPDVPALLGQVRDAAGLRTAVLALWTESADGAQRRWVSRTSGRR</sequence>
<protein>
    <submittedName>
        <fullName evidence="1">Uncharacterized protein</fullName>
    </submittedName>
</protein>
<evidence type="ECO:0000313" key="1">
    <source>
        <dbReference type="EMBL" id="MFB9474188.1"/>
    </source>
</evidence>
<dbReference type="EMBL" id="JBHMCF010000037">
    <property type="protein sequence ID" value="MFB9474188.1"/>
    <property type="molecule type" value="Genomic_DNA"/>
</dbReference>
<proteinExistence type="predicted"/>
<dbReference type="Proteomes" id="UP001589568">
    <property type="component" value="Unassembled WGS sequence"/>
</dbReference>
<keyword evidence="2" id="KW-1185">Reference proteome</keyword>
<name>A0ABV5NV48_9ACTN</name>
<organism evidence="1 2">
    <name type="scientific">Nonomuraea salmonea</name>
    <dbReference type="NCBI Taxonomy" id="46181"/>
    <lineage>
        <taxon>Bacteria</taxon>
        <taxon>Bacillati</taxon>
        <taxon>Actinomycetota</taxon>
        <taxon>Actinomycetes</taxon>
        <taxon>Streptosporangiales</taxon>
        <taxon>Streptosporangiaceae</taxon>
        <taxon>Nonomuraea</taxon>
    </lineage>
</organism>
<dbReference type="RefSeq" id="WP_379484364.1">
    <property type="nucleotide sequence ID" value="NZ_JBHMCF010000037.1"/>
</dbReference>
<reference evidence="1 2" key="1">
    <citation type="submission" date="2024-09" db="EMBL/GenBank/DDBJ databases">
        <authorList>
            <person name="Sun Q."/>
            <person name="Mori K."/>
        </authorList>
    </citation>
    <scope>NUCLEOTIDE SEQUENCE [LARGE SCALE GENOMIC DNA]</scope>
    <source>
        <strain evidence="1 2">JCM 3324</strain>
    </source>
</reference>